<reference evidence="1" key="1">
    <citation type="journal article" date="2013" name="BMC Genomics">
        <title>Unscrambling butterfly oogenesis.</title>
        <authorList>
            <person name="Carter J.M."/>
            <person name="Baker S.C."/>
            <person name="Pink R."/>
            <person name="Carter D.R."/>
            <person name="Collins A."/>
            <person name="Tomlin J."/>
            <person name="Gibbs M."/>
            <person name="Breuker C.J."/>
        </authorList>
    </citation>
    <scope>NUCLEOTIDE SEQUENCE</scope>
    <source>
        <tissue evidence="1">Ovary</tissue>
    </source>
</reference>
<reference evidence="1" key="2">
    <citation type="submission" date="2013-05" db="EMBL/GenBank/DDBJ databases">
        <authorList>
            <person name="Carter J.-M."/>
            <person name="Baker S.C."/>
            <person name="Pink R."/>
            <person name="Carter D.R.F."/>
            <person name="Collins A."/>
            <person name="Tomlin J."/>
            <person name="Gibbs M."/>
            <person name="Breuker C.J."/>
        </authorList>
    </citation>
    <scope>NUCLEOTIDE SEQUENCE</scope>
    <source>
        <tissue evidence="1">Ovary</tissue>
    </source>
</reference>
<name>S4NWI7_9NEOP</name>
<organism evidence="1">
    <name type="scientific">Pararge aegeria</name>
    <name type="common">speckled wood butterfly</name>
    <dbReference type="NCBI Taxonomy" id="116150"/>
    <lineage>
        <taxon>Eukaryota</taxon>
        <taxon>Metazoa</taxon>
        <taxon>Ecdysozoa</taxon>
        <taxon>Arthropoda</taxon>
        <taxon>Hexapoda</taxon>
        <taxon>Insecta</taxon>
        <taxon>Pterygota</taxon>
        <taxon>Neoptera</taxon>
        <taxon>Endopterygota</taxon>
        <taxon>Lepidoptera</taxon>
        <taxon>Glossata</taxon>
        <taxon>Ditrysia</taxon>
        <taxon>Papilionoidea</taxon>
        <taxon>Nymphalidae</taxon>
        <taxon>Satyrinae</taxon>
        <taxon>Satyrini</taxon>
        <taxon>Parargina</taxon>
        <taxon>Pararge</taxon>
    </lineage>
</organism>
<proteinExistence type="predicted"/>
<accession>S4NWI7</accession>
<dbReference type="EMBL" id="GAIX01009449">
    <property type="protein sequence ID" value="JAA83111.1"/>
    <property type="molecule type" value="Transcribed_RNA"/>
</dbReference>
<sequence length="78" mass="8759">MSSNARAKEIARYLTSIYSITLLLRFHVHGLMTPLVFHATHQATSGNARARIARSLAYISANTFSDSPDEYGLRRYTV</sequence>
<dbReference type="AlphaFoldDB" id="S4NWI7"/>
<protein>
    <submittedName>
        <fullName evidence="1">Uncharacterized protein</fullName>
    </submittedName>
</protein>
<evidence type="ECO:0000313" key="1">
    <source>
        <dbReference type="EMBL" id="JAA83111.1"/>
    </source>
</evidence>